<reference evidence="1 2" key="1">
    <citation type="submission" date="2024-08" db="EMBL/GenBank/DDBJ databases">
        <title>Whole-genome sequencing of halo(alkali)philic microorganisms from hypersaline lakes.</title>
        <authorList>
            <person name="Sorokin D.Y."/>
            <person name="Merkel A.Y."/>
            <person name="Messina E."/>
            <person name="Yakimov M."/>
        </authorList>
    </citation>
    <scope>NUCLEOTIDE SEQUENCE [LARGE SCALE GENOMIC DNA]</scope>
    <source>
        <strain evidence="1 2">AB-hyl4</strain>
    </source>
</reference>
<dbReference type="RefSeq" id="WP_425344639.1">
    <property type="nucleotide sequence ID" value="NZ_JBGUBD010000003.1"/>
</dbReference>
<protein>
    <submittedName>
        <fullName evidence="1">Uncharacterized protein</fullName>
    </submittedName>
</protein>
<evidence type="ECO:0000313" key="1">
    <source>
        <dbReference type="EMBL" id="MFA9477712.1"/>
    </source>
</evidence>
<evidence type="ECO:0000313" key="2">
    <source>
        <dbReference type="Proteomes" id="UP001575105"/>
    </source>
</evidence>
<gene>
    <name evidence="1" type="ORF">ACERK3_05320</name>
</gene>
<dbReference type="Proteomes" id="UP001575105">
    <property type="component" value="Unassembled WGS sequence"/>
</dbReference>
<organism evidence="1 2">
    <name type="scientific">Natronomicrosphaera hydrolytica</name>
    <dbReference type="NCBI Taxonomy" id="3242702"/>
    <lineage>
        <taxon>Bacteria</taxon>
        <taxon>Pseudomonadati</taxon>
        <taxon>Planctomycetota</taxon>
        <taxon>Phycisphaerae</taxon>
        <taxon>Phycisphaerales</taxon>
        <taxon>Phycisphaeraceae</taxon>
        <taxon>Natronomicrosphaera</taxon>
    </lineage>
</organism>
<proteinExistence type="predicted"/>
<accession>A0ABV4U2Z4</accession>
<name>A0ABV4U2Z4_9BACT</name>
<sequence>MRTYVEPALHAWAVGNPSADVAADRAAIARRVAEHADRLGTGKLSDPPGRIIGTGHQAWLWHPGILAKDLAMMAACRRFNASPLHLIVDQDAHEALTLELPRKVGRRIETRSLRLASHRSDVPTGEQPAADAAAVRRVLMEADDERLVPIIEAFEGLPNCRTLAEQLAVVTVRLMRPWLGGDVPVLFVSDLADVPGYAKLIQQMVADAWRCVRAYNTAVRRTFGAGLTELTAMRELVELPVWSVQWGRPRGRVFVDLGDSTPMLVDERGEPINREAVRLLPRALLLTAVMRSIGCDVFIHGKGGGVYDLAMERWWESWQGGPLAPRAVVSADVYLPFDDVPVAGQDELAKAVWFRHYVPHNVDRVLGVDGPTVRAKRDLLREMDRDRNRKRRRHAFERLHATNDQLLAEHPALLARADQRLADARQGVINAQLTGRRDWCFALYPPARLSELRSALSS</sequence>
<dbReference type="EMBL" id="JBGUBD010000003">
    <property type="protein sequence ID" value="MFA9477712.1"/>
    <property type="molecule type" value="Genomic_DNA"/>
</dbReference>
<keyword evidence="2" id="KW-1185">Reference proteome</keyword>
<comment type="caution">
    <text evidence="1">The sequence shown here is derived from an EMBL/GenBank/DDBJ whole genome shotgun (WGS) entry which is preliminary data.</text>
</comment>